<organism evidence="2 3">
    <name type="scientific">Phanerochaete sordida</name>
    <dbReference type="NCBI Taxonomy" id="48140"/>
    <lineage>
        <taxon>Eukaryota</taxon>
        <taxon>Fungi</taxon>
        <taxon>Dikarya</taxon>
        <taxon>Basidiomycota</taxon>
        <taxon>Agaricomycotina</taxon>
        <taxon>Agaricomycetes</taxon>
        <taxon>Polyporales</taxon>
        <taxon>Phanerochaetaceae</taxon>
        <taxon>Phanerochaete</taxon>
    </lineage>
</organism>
<keyword evidence="2" id="KW-0378">Hydrolase</keyword>
<dbReference type="EMBL" id="BPQB01000082">
    <property type="protein sequence ID" value="GJE98146.1"/>
    <property type="molecule type" value="Genomic_DNA"/>
</dbReference>
<dbReference type="OrthoDB" id="671439at2759"/>
<keyword evidence="3" id="KW-1185">Reference proteome</keyword>
<dbReference type="Pfam" id="PF13472">
    <property type="entry name" value="Lipase_GDSL_2"/>
    <property type="match status" value="1"/>
</dbReference>
<evidence type="ECO:0000259" key="1">
    <source>
        <dbReference type="Pfam" id="PF13472"/>
    </source>
</evidence>
<reference evidence="2 3" key="1">
    <citation type="submission" date="2021-08" db="EMBL/GenBank/DDBJ databases">
        <title>Draft Genome Sequence of Phanerochaete sordida strain YK-624.</title>
        <authorList>
            <person name="Mori T."/>
            <person name="Dohra H."/>
            <person name="Suzuki T."/>
            <person name="Kawagishi H."/>
            <person name="Hirai H."/>
        </authorList>
    </citation>
    <scope>NUCLEOTIDE SEQUENCE [LARGE SCALE GENOMIC DNA]</scope>
    <source>
        <strain evidence="2 3">YK-624</strain>
    </source>
</reference>
<dbReference type="AlphaFoldDB" id="A0A9P3GNW1"/>
<dbReference type="InterPro" id="IPR036514">
    <property type="entry name" value="SGNH_hydro_sf"/>
</dbReference>
<name>A0A9P3GNW1_9APHY</name>
<accession>A0A9P3GNW1</accession>
<gene>
    <name evidence="2" type="ORF">PsYK624_143680</name>
</gene>
<proteinExistence type="predicted"/>
<evidence type="ECO:0000313" key="2">
    <source>
        <dbReference type="EMBL" id="GJE98146.1"/>
    </source>
</evidence>
<dbReference type="Proteomes" id="UP000703269">
    <property type="component" value="Unassembled WGS sequence"/>
</dbReference>
<evidence type="ECO:0000313" key="3">
    <source>
        <dbReference type="Proteomes" id="UP000703269"/>
    </source>
</evidence>
<dbReference type="Gene3D" id="3.40.50.1110">
    <property type="entry name" value="SGNH hydrolase"/>
    <property type="match status" value="1"/>
</dbReference>
<dbReference type="InterPro" id="IPR045136">
    <property type="entry name" value="Iah1-like"/>
</dbReference>
<dbReference type="PANTHER" id="PTHR14209">
    <property type="entry name" value="ISOAMYL ACETATE-HYDROLYZING ESTERASE 1"/>
    <property type="match status" value="1"/>
</dbReference>
<dbReference type="InterPro" id="IPR013830">
    <property type="entry name" value="SGNH_hydro"/>
</dbReference>
<dbReference type="SUPFAM" id="SSF52266">
    <property type="entry name" value="SGNH hydrolase"/>
    <property type="match status" value="1"/>
</dbReference>
<dbReference type="GO" id="GO:0016787">
    <property type="term" value="F:hydrolase activity"/>
    <property type="evidence" value="ECO:0007669"/>
    <property type="project" value="UniProtKB-KW"/>
</dbReference>
<dbReference type="CDD" id="cd01838">
    <property type="entry name" value="Isoamyl_acetate_hydrolase_like"/>
    <property type="match status" value="1"/>
</dbReference>
<feature type="domain" description="SGNH hydrolase-type esterase" evidence="1">
    <location>
        <begin position="11"/>
        <end position="213"/>
    </location>
</feature>
<comment type="caution">
    <text evidence="2">The sequence shown here is derived from an EMBL/GenBank/DDBJ whole genome shotgun (WGS) entry which is preliminary data.</text>
</comment>
<sequence>MNGYVQDVIMLLGDSLTQGASDAGGFAQKLSYAYNRKLDVVNRGLSGYNTKWAIPVFTQCLARRTGTHADGLFPKVQLLTLWFGANDACLEHSPQHVPLADFAENLDTLVRAVRAPGSAHYAPWTRVVLLTPPPVNTRQRGADLAARDPPRACDRDFEVTRQYAQAVREVGARHRLPVVDVWTMLWEGCGKEEAKLDKYLSDGLHTNAEAHALIYDGLMKVIAERWPEFSPERLPMVFPPWDQVITNPSLEKRVLFKEASLRD</sequence>
<dbReference type="PANTHER" id="PTHR14209:SF19">
    <property type="entry name" value="ISOAMYL ACETATE-HYDROLYZING ESTERASE 1 HOMOLOG"/>
    <property type="match status" value="1"/>
</dbReference>
<protein>
    <submittedName>
        <fullName evidence="2">SGNH hydrolase</fullName>
    </submittedName>
</protein>